<dbReference type="Pfam" id="PF11951">
    <property type="entry name" value="Fungal_trans_2"/>
    <property type="match status" value="1"/>
</dbReference>
<feature type="domain" description="Zn(2)-C6 fungal-type" evidence="4">
    <location>
        <begin position="59"/>
        <end position="87"/>
    </location>
</feature>
<protein>
    <recommendedName>
        <fullName evidence="4">Zn(2)-C6 fungal-type domain-containing protein</fullName>
    </recommendedName>
</protein>
<dbReference type="InterPro" id="IPR036864">
    <property type="entry name" value="Zn2-C6_fun-type_DNA-bd_sf"/>
</dbReference>
<evidence type="ECO:0000256" key="2">
    <source>
        <dbReference type="ARBA" id="ARBA00023242"/>
    </source>
</evidence>
<proteinExistence type="predicted"/>
<dbReference type="PANTHER" id="PTHR37534">
    <property type="entry name" value="TRANSCRIPTIONAL ACTIVATOR PROTEIN UGA3"/>
    <property type="match status" value="1"/>
</dbReference>
<dbReference type="SUPFAM" id="SSF57701">
    <property type="entry name" value="Zn2/Cys6 DNA-binding domain"/>
    <property type="match status" value="1"/>
</dbReference>
<feature type="region of interest" description="Disordered" evidence="3">
    <location>
        <begin position="308"/>
        <end position="335"/>
    </location>
</feature>
<dbReference type="GO" id="GO:0008270">
    <property type="term" value="F:zinc ion binding"/>
    <property type="evidence" value="ECO:0007669"/>
    <property type="project" value="InterPro"/>
</dbReference>
<name>A0A6A6R3F0_9PEZI</name>
<dbReference type="Gene3D" id="4.10.240.10">
    <property type="entry name" value="Zn(2)-C6 fungal-type DNA-binding domain"/>
    <property type="match status" value="1"/>
</dbReference>
<keyword evidence="6" id="KW-1185">Reference proteome</keyword>
<dbReference type="CDD" id="cd00067">
    <property type="entry name" value="GAL4"/>
    <property type="match status" value="1"/>
</dbReference>
<dbReference type="InterPro" id="IPR001138">
    <property type="entry name" value="Zn2Cys6_DnaBD"/>
</dbReference>
<comment type="subcellular location">
    <subcellularLocation>
        <location evidence="1">Nucleus</location>
    </subcellularLocation>
</comment>
<feature type="region of interest" description="Disordered" evidence="3">
    <location>
        <begin position="103"/>
        <end position="167"/>
    </location>
</feature>
<dbReference type="PROSITE" id="PS50048">
    <property type="entry name" value="ZN2_CY6_FUNGAL_2"/>
    <property type="match status" value="1"/>
</dbReference>
<accession>A0A6A6R3F0</accession>
<dbReference type="PROSITE" id="PS00463">
    <property type="entry name" value="ZN2_CY6_FUNGAL_1"/>
    <property type="match status" value="1"/>
</dbReference>
<dbReference type="GO" id="GO:0000981">
    <property type="term" value="F:DNA-binding transcription factor activity, RNA polymerase II-specific"/>
    <property type="evidence" value="ECO:0007669"/>
    <property type="project" value="InterPro"/>
</dbReference>
<dbReference type="GO" id="GO:0045944">
    <property type="term" value="P:positive regulation of transcription by RNA polymerase II"/>
    <property type="evidence" value="ECO:0007669"/>
    <property type="project" value="TreeGrafter"/>
</dbReference>
<evidence type="ECO:0000259" key="4">
    <source>
        <dbReference type="PROSITE" id="PS50048"/>
    </source>
</evidence>
<feature type="compositionally biased region" description="Polar residues" evidence="3">
    <location>
        <begin position="117"/>
        <end position="133"/>
    </location>
</feature>
<dbReference type="Pfam" id="PF00172">
    <property type="entry name" value="Zn_clus"/>
    <property type="match status" value="1"/>
</dbReference>
<feature type="region of interest" description="Disordered" evidence="3">
    <location>
        <begin position="1"/>
        <end position="62"/>
    </location>
</feature>
<evidence type="ECO:0000313" key="5">
    <source>
        <dbReference type="EMBL" id="KAF2499298.1"/>
    </source>
</evidence>
<evidence type="ECO:0000256" key="3">
    <source>
        <dbReference type="SAM" id="MobiDB-lite"/>
    </source>
</evidence>
<feature type="compositionally biased region" description="Low complexity" evidence="3">
    <location>
        <begin position="318"/>
        <end position="329"/>
    </location>
</feature>
<evidence type="ECO:0000256" key="1">
    <source>
        <dbReference type="ARBA" id="ARBA00004123"/>
    </source>
</evidence>
<dbReference type="OrthoDB" id="3886144at2759"/>
<sequence length="801" mass="88313">MAEAISIPSPFYRTSASDSPVDPPTSSNQRHPQIHSNKPHAIAGASPITKRKQSKSRNGCSTCKAKRLKCDETKPTCQQCARRGVPCGGYKKDFKWRAFDDASFQPAPKVKKEESSPPRSFTPQSFYSSTTLDENAIKSEPSTRTASPNDLSEVQYPPAQTSVPTSAFQNVFVEYRPYASDLYAMSNAPPFMTPPASLPLPDQPEPTSDAPTSRAIADADAMPSPEPTHTRTTAPSSTASGQSPRLADLLLPGTDLHSPPAEYYAYRNQQGESFFQPYLYNPQGESMDEDDVEEIPRNHDFNADPELWITGQLSPTGSSSSSSSSNSNSGMLLFEPTFPPNSPEQIVLRYDRNTCGILSVKDGPTENPWRTLIWPLARETPALYHAIASMTSFHHSENNKPMRVQGLEHMRTSIQELSKGIQNMRFDAAIATTLVLAFAESWDTHISSGIDHIKGAKILVNQALVRHRQAPLTGDELTRLKFLCKTWIYMDVIARLTSVDEDESNDVELVASLISESAQDPHLDPLMGSAGGLFPLVGRVANLVRRVRKTDSNGPSIIAQAIELKAQLDNWTAPDGIVDPEDPTTSIADSRRTAEAYRYATLLYLHQAVPEIPSLFSATLAKKALSELTLVDTNSRAVIVQIYPLTAAACEVEDEDDRMWIRDRWKAMGGRMKLGIIDRCSEVVTEVWKRRDAHVAEKARAARRKSSLSSPASPSLKRGCPSEGGVIDDQFNWTELSGKRRAVGGIGAFDTPRPVAVKVERGDAKSRTGLDTEMLETEYTVRGKLHWLGVMQDWNWEVLLG</sequence>
<feature type="region of interest" description="Disordered" evidence="3">
    <location>
        <begin position="194"/>
        <end position="254"/>
    </location>
</feature>
<feature type="compositionally biased region" description="Polar residues" evidence="3">
    <location>
        <begin position="230"/>
        <end position="243"/>
    </location>
</feature>
<dbReference type="GO" id="GO:0000976">
    <property type="term" value="F:transcription cis-regulatory region binding"/>
    <property type="evidence" value="ECO:0007669"/>
    <property type="project" value="TreeGrafter"/>
</dbReference>
<feature type="compositionally biased region" description="Polar residues" evidence="3">
    <location>
        <begin position="140"/>
        <end position="167"/>
    </location>
</feature>
<dbReference type="EMBL" id="MU004184">
    <property type="protein sequence ID" value="KAF2499298.1"/>
    <property type="molecule type" value="Genomic_DNA"/>
</dbReference>
<keyword evidence="2" id="KW-0539">Nucleus</keyword>
<dbReference type="SMART" id="SM00066">
    <property type="entry name" value="GAL4"/>
    <property type="match status" value="1"/>
</dbReference>
<dbReference type="PANTHER" id="PTHR37534:SF47">
    <property type="entry name" value="ZN(2)-C6 FUNGAL-TYPE DOMAIN-CONTAINING PROTEIN"/>
    <property type="match status" value="1"/>
</dbReference>
<dbReference type="GO" id="GO:0005634">
    <property type="term" value="C:nucleus"/>
    <property type="evidence" value="ECO:0007669"/>
    <property type="project" value="UniProtKB-SubCell"/>
</dbReference>
<evidence type="ECO:0000313" key="6">
    <source>
        <dbReference type="Proteomes" id="UP000799750"/>
    </source>
</evidence>
<gene>
    <name evidence="5" type="ORF">BU16DRAFT_570425</name>
</gene>
<dbReference type="Proteomes" id="UP000799750">
    <property type="component" value="Unassembled WGS sequence"/>
</dbReference>
<feature type="compositionally biased region" description="Pro residues" evidence="3">
    <location>
        <begin position="194"/>
        <end position="204"/>
    </location>
</feature>
<feature type="compositionally biased region" description="Polar residues" evidence="3">
    <location>
        <begin position="12"/>
        <end position="36"/>
    </location>
</feature>
<dbReference type="InterPro" id="IPR021858">
    <property type="entry name" value="Fun_TF"/>
</dbReference>
<reference evidence="5" key="1">
    <citation type="journal article" date="2020" name="Stud. Mycol.">
        <title>101 Dothideomycetes genomes: a test case for predicting lifestyles and emergence of pathogens.</title>
        <authorList>
            <person name="Haridas S."/>
            <person name="Albert R."/>
            <person name="Binder M."/>
            <person name="Bloem J."/>
            <person name="Labutti K."/>
            <person name="Salamov A."/>
            <person name="Andreopoulos B."/>
            <person name="Baker S."/>
            <person name="Barry K."/>
            <person name="Bills G."/>
            <person name="Bluhm B."/>
            <person name="Cannon C."/>
            <person name="Castanera R."/>
            <person name="Culley D."/>
            <person name="Daum C."/>
            <person name="Ezra D."/>
            <person name="Gonzalez J."/>
            <person name="Henrissat B."/>
            <person name="Kuo A."/>
            <person name="Liang C."/>
            <person name="Lipzen A."/>
            <person name="Lutzoni F."/>
            <person name="Magnuson J."/>
            <person name="Mondo S."/>
            <person name="Nolan M."/>
            <person name="Ohm R."/>
            <person name="Pangilinan J."/>
            <person name="Park H.-J."/>
            <person name="Ramirez L."/>
            <person name="Alfaro M."/>
            <person name="Sun H."/>
            <person name="Tritt A."/>
            <person name="Yoshinaga Y."/>
            <person name="Zwiers L.-H."/>
            <person name="Turgeon B."/>
            <person name="Goodwin S."/>
            <person name="Spatafora J."/>
            <person name="Crous P."/>
            <person name="Grigoriev I."/>
        </authorList>
    </citation>
    <scope>NUCLEOTIDE SEQUENCE</scope>
    <source>
        <strain evidence="5">CBS 269.34</strain>
    </source>
</reference>
<feature type="region of interest" description="Disordered" evidence="3">
    <location>
        <begin position="699"/>
        <end position="723"/>
    </location>
</feature>
<dbReference type="AlphaFoldDB" id="A0A6A6R3F0"/>
<organism evidence="5 6">
    <name type="scientific">Lophium mytilinum</name>
    <dbReference type="NCBI Taxonomy" id="390894"/>
    <lineage>
        <taxon>Eukaryota</taxon>
        <taxon>Fungi</taxon>
        <taxon>Dikarya</taxon>
        <taxon>Ascomycota</taxon>
        <taxon>Pezizomycotina</taxon>
        <taxon>Dothideomycetes</taxon>
        <taxon>Pleosporomycetidae</taxon>
        <taxon>Mytilinidiales</taxon>
        <taxon>Mytilinidiaceae</taxon>
        <taxon>Lophium</taxon>
    </lineage>
</organism>
<feature type="compositionally biased region" description="Low complexity" evidence="3">
    <location>
        <begin position="707"/>
        <end position="718"/>
    </location>
</feature>